<proteinExistence type="predicted"/>
<dbReference type="PANTHER" id="PTHR30570:SF1">
    <property type="entry name" value="PHOSPHATE-BINDING PROTEIN PSTS"/>
    <property type="match status" value="1"/>
</dbReference>
<dbReference type="Gene3D" id="3.40.190.10">
    <property type="entry name" value="Periplasmic binding protein-like II"/>
    <property type="match status" value="2"/>
</dbReference>
<name>A0ABR9N1W8_9MICO</name>
<feature type="chain" id="PRO_5045284701" evidence="1">
    <location>
        <begin position="32"/>
        <end position="390"/>
    </location>
</feature>
<dbReference type="RefSeq" id="WP_192864207.1">
    <property type="nucleotide sequence ID" value="NZ_JADAQT010000105.1"/>
</dbReference>
<dbReference type="PANTHER" id="PTHR30570">
    <property type="entry name" value="PERIPLASMIC PHOSPHATE BINDING COMPONENT OF PHOSPHATE ABC TRANSPORTER"/>
    <property type="match status" value="1"/>
</dbReference>
<accession>A0ABR9N1W8</accession>
<organism evidence="2 3">
    <name type="scientific">Myceligenerans pegani</name>
    <dbReference type="NCBI Taxonomy" id="2776917"/>
    <lineage>
        <taxon>Bacteria</taxon>
        <taxon>Bacillati</taxon>
        <taxon>Actinomycetota</taxon>
        <taxon>Actinomycetes</taxon>
        <taxon>Micrococcales</taxon>
        <taxon>Promicromonosporaceae</taxon>
        <taxon>Myceligenerans</taxon>
    </lineage>
</organism>
<reference evidence="2 3" key="1">
    <citation type="submission" date="2020-10" db="EMBL/GenBank/DDBJ databases">
        <title>Myceligenerans pegani sp. nov., an endophytic actinomycete isolated from Peganum harmala L. in Xinjiang, China.</title>
        <authorList>
            <person name="Xin L."/>
        </authorList>
    </citation>
    <scope>NUCLEOTIDE SEQUENCE [LARGE SCALE GENOMIC DNA]</scope>
    <source>
        <strain evidence="2 3">TRM65318</strain>
    </source>
</reference>
<gene>
    <name evidence="2" type="ORF">IHE71_18335</name>
</gene>
<comment type="caution">
    <text evidence="2">The sequence shown here is derived from an EMBL/GenBank/DDBJ whole genome shotgun (WGS) entry which is preliminary data.</text>
</comment>
<evidence type="ECO:0000313" key="2">
    <source>
        <dbReference type="EMBL" id="MBE1877649.1"/>
    </source>
</evidence>
<dbReference type="Proteomes" id="UP000625527">
    <property type="component" value="Unassembled WGS sequence"/>
</dbReference>
<dbReference type="InterPro" id="IPR050811">
    <property type="entry name" value="Phosphate_ABC_transporter"/>
</dbReference>
<dbReference type="EMBL" id="JADAQT010000105">
    <property type="protein sequence ID" value="MBE1877649.1"/>
    <property type="molecule type" value="Genomic_DNA"/>
</dbReference>
<evidence type="ECO:0000256" key="1">
    <source>
        <dbReference type="SAM" id="SignalP"/>
    </source>
</evidence>
<keyword evidence="3" id="KW-1185">Reference proteome</keyword>
<dbReference type="SUPFAM" id="SSF53850">
    <property type="entry name" value="Periplasmic binding protein-like II"/>
    <property type="match status" value="1"/>
</dbReference>
<keyword evidence="1" id="KW-0732">Signal</keyword>
<protein>
    <submittedName>
        <fullName evidence="2">Uncharacterized protein</fullName>
    </submittedName>
</protein>
<sequence>MSKHLQRGARGLFAGAATAALLLGGAATASADPIDPGTGLVDLNRTVDAVGSDTTQDLNNGLAAVVERNGQLIFGSWDAIGSATIQTRSGGPVFDRPNGSGSGFNALGAAWTSGLWNGVQLSPADIQVSRSSSAPSSIDPNGTYSYVPLAVDAVTYAVAGDNTTVPRDLTEAQLIDIYSSDNGDTVTIDGTVYTVGIEGSGADIVPFIPQAGSGTRSFWLSTALDGVPVGTAVSDTYSGGSVQEHDGAVLAAVENAIAPYSIAQYIAQGNSAQLETLYPVTVNDRRNGAELATVNGVEPLADGVLNTEFPLARPVFTVVPHAAIVAGSDVEYLFSGAAGAVYNAASTAGTFTIEDFGFGSLINRGTGVNGVQIADLGFYEAGDTESYRRN</sequence>
<feature type="signal peptide" evidence="1">
    <location>
        <begin position="1"/>
        <end position="31"/>
    </location>
</feature>
<evidence type="ECO:0000313" key="3">
    <source>
        <dbReference type="Proteomes" id="UP000625527"/>
    </source>
</evidence>